<keyword evidence="1" id="KW-1133">Transmembrane helix</keyword>
<name>A0ABM7V8K1_9PROT</name>
<sequence length="309" mass="35425">MLLNFKLKTVTSTYFAIAAMIIFSKLLFEIVNFSSGIQGFNNPVVYVRSLSEKTGAEVGCFQDNISYKLWKKKTNISQFEYVSAKKDEEISRIREQENSDILKIAQYERKNLMLQSVYAISICMTIICALYLLWLFINKRLVIDALDENAPFNYRHVVRFTFAHVLLMLGLLFFVITSLGTVSFVKESISKSSLFMNYYNAHKIEYGNSKDLRSPIINTKYGLLVHMNDKKNLTETNYRDKSEQLIAFVIGKAVGIEDGARKNGQVFTLLSLIALFFLMDVFSRAFMKVERKMLRKKGKGKMAAEAKTA</sequence>
<gene>
    <name evidence="2" type="ORF">HYD_2420</name>
</gene>
<feature type="transmembrane region" description="Helical" evidence="1">
    <location>
        <begin position="12"/>
        <end position="31"/>
    </location>
</feature>
<keyword evidence="1" id="KW-0812">Transmembrane</keyword>
<dbReference type="EMBL" id="AP025225">
    <property type="protein sequence ID" value="BDB96109.1"/>
    <property type="molecule type" value="Genomic_DNA"/>
</dbReference>
<feature type="transmembrane region" description="Helical" evidence="1">
    <location>
        <begin position="117"/>
        <end position="137"/>
    </location>
</feature>
<reference evidence="2" key="1">
    <citation type="submission" date="2021-10" db="EMBL/GenBank/DDBJ databases">
        <title>Genome Sequence of The Candidatus Hydrogeosomobacter endosymbioticus, an Intracellular Bacterial Symbiont of the Anaerobic Ciliate GW7.</title>
        <authorList>
            <person name="Shiohama Y."/>
            <person name="Shinzato N."/>
        </authorList>
    </citation>
    <scope>NUCLEOTIDE SEQUENCE [LARGE SCALE GENOMIC DNA]</scope>
    <source>
        <strain evidence="2">200920</strain>
    </source>
</reference>
<accession>A0ABM7V8K1</accession>
<protein>
    <submittedName>
        <fullName evidence="2">Uncharacterized protein</fullName>
    </submittedName>
</protein>
<organism evidence="2 3">
    <name type="scientific">Candidatus Hydrogenosomobacter endosymbioticus</name>
    <dbReference type="NCBI Taxonomy" id="2558174"/>
    <lineage>
        <taxon>Bacteria</taxon>
        <taxon>Pseudomonadati</taxon>
        <taxon>Pseudomonadota</taxon>
        <taxon>Alphaproteobacteria</taxon>
        <taxon>Holosporales</taxon>
        <taxon>Holosporaceae</taxon>
        <taxon>Candidatus Hydrogenosomobacter</taxon>
    </lineage>
</organism>
<feature type="transmembrane region" description="Helical" evidence="1">
    <location>
        <begin position="157"/>
        <end position="185"/>
    </location>
</feature>
<keyword evidence="3" id="KW-1185">Reference proteome</keyword>
<keyword evidence="1" id="KW-0472">Membrane</keyword>
<dbReference type="Proteomes" id="UP001320209">
    <property type="component" value="Chromosome"/>
</dbReference>
<feature type="transmembrane region" description="Helical" evidence="1">
    <location>
        <begin position="266"/>
        <end position="287"/>
    </location>
</feature>
<proteinExistence type="predicted"/>
<evidence type="ECO:0000313" key="3">
    <source>
        <dbReference type="Proteomes" id="UP001320209"/>
    </source>
</evidence>
<evidence type="ECO:0000313" key="2">
    <source>
        <dbReference type="EMBL" id="BDB96109.1"/>
    </source>
</evidence>
<evidence type="ECO:0000256" key="1">
    <source>
        <dbReference type="SAM" id="Phobius"/>
    </source>
</evidence>